<evidence type="ECO:0000313" key="12">
    <source>
        <dbReference type="EMBL" id="EGL81619.1"/>
    </source>
</evidence>
<evidence type="ECO:0000256" key="6">
    <source>
        <dbReference type="ARBA" id="ARBA00022842"/>
    </source>
</evidence>
<feature type="binding site" description="in other chain" evidence="8">
    <location>
        <begin position="236"/>
        <end position="237"/>
    </location>
    <ligand>
        <name>deamido-NAD(+)</name>
        <dbReference type="ChEBI" id="CHEBI:58437"/>
        <note>ligand shared between two neighboring subunits</note>
    </ligand>
</feature>
<comment type="similarity">
    <text evidence="1 8 9">Belongs to the NAD synthetase family.</text>
</comment>
<evidence type="ECO:0000256" key="2">
    <source>
        <dbReference type="ARBA" id="ARBA00022598"/>
    </source>
</evidence>
<evidence type="ECO:0000256" key="3">
    <source>
        <dbReference type="ARBA" id="ARBA00022723"/>
    </source>
</evidence>
<dbReference type="EC" id="6.3.1.5" evidence="8 10"/>
<dbReference type="Proteomes" id="UP000010716">
    <property type="component" value="Unassembled WGS sequence"/>
</dbReference>
<comment type="caution">
    <text evidence="12">The sequence shown here is derived from an EMBL/GenBank/DDBJ whole genome shotgun (WGS) entry which is preliminary data.</text>
</comment>
<dbReference type="GO" id="GO:0009435">
    <property type="term" value="P:NAD+ biosynthetic process"/>
    <property type="evidence" value="ECO:0007669"/>
    <property type="project" value="UniProtKB-UniRule"/>
</dbReference>
<comment type="catalytic activity">
    <reaction evidence="8 10">
        <text>deamido-NAD(+) + NH4(+) + ATP = AMP + diphosphate + NAD(+) + H(+)</text>
        <dbReference type="Rhea" id="RHEA:21188"/>
        <dbReference type="ChEBI" id="CHEBI:15378"/>
        <dbReference type="ChEBI" id="CHEBI:28938"/>
        <dbReference type="ChEBI" id="CHEBI:30616"/>
        <dbReference type="ChEBI" id="CHEBI:33019"/>
        <dbReference type="ChEBI" id="CHEBI:57540"/>
        <dbReference type="ChEBI" id="CHEBI:58437"/>
        <dbReference type="ChEBI" id="CHEBI:456215"/>
        <dbReference type="EC" id="6.3.1.5"/>
    </reaction>
</comment>
<evidence type="ECO:0000313" key="13">
    <source>
        <dbReference type="Proteomes" id="UP000010716"/>
    </source>
</evidence>
<dbReference type="Gene3D" id="3.40.50.620">
    <property type="entry name" value="HUPs"/>
    <property type="match status" value="1"/>
</dbReference>
<accession>F5LAP7</accession>
<dbReference type="NCBIfam" id="TIGR00552">
    <property type="entry name" value="nadE"/>
    <property type="match status" value="1"/>
</dbReference>
<dbReference type="Pfam" id="PF02540">
    <property type="entry name" value="NAD_synthase"/>
    <property type="match status" value="1"/>
</dbReference>
<dbReference type="UniPathway" id="UPA00253">
    <property type="reaction ID" value="UER00333"/>
</dbReference>
<protein>
    <recommendedName>
        <fullName evidence="8 10">NH(3)-dependent NAD(+) synthetase</fullName>
        <ecNumber evidence="8 10">6.3.1.5</ecNumber>
    </recommendedName>
</protein>
<feature type="binding site" evidence="8">
    <location>
        <position position="144"/>
    </location>
    <ligand>
        <name>Mg(2+)</name>
        <dbReference type="ChEBI" id="CHEBI:18420"/>
    </ligand>
</feature>
<dbReference type="GO" id="GO:0005737">
    <property type="term" value="C:cytoplasm"/>
    <property type="evidence" value="ECO:0007669"/>
    <property type="project" value="InterPro"/>
</dbReference>
<evidence type="ECO:0000256" key="1">
    <source>
        <dbReference type="ARBA" id="ARBA00005859"/>
    </source>
</evidence>
<name>F5LAP7_CALTT</name>
<dbReference type="SUPFAM" id="SSF52402">
    <property type="entry name" value="Adenine nucleotide alpha hydrolases-like"/>
    <property type="match status" value="1"/>
</dbReference>
<keyword evidence="2 8" id="KW-0436">Ligase</keyword>
<feature type="binding site" evidence="8">
    <location>
        <position position="190"/>
    </location>
    <ligand>
        <name>ATP</name>
        <dbReference type="ChEBI" id="CHEBI:30616"/>
    </ligand>
</feature>
<feature type="binding site" evidence="8">
    <location>
        <position position="139"/>
    </location>
    <ligand>
        <name>ATP</name>
        <dbReference type="ChEBI" id="CHEBI:30616"/>
    </ligand>
</feature>
<comment type="pathway">
    <text evidence="8">Cofactor biosynthesis; NAD(+) biosynthesis; NAD(+) from deamido-NAD(+) (ammonia route): step 1/1.</text>
</comment>
<dbReference type="EMBL" id="AFCE01000164">
    <property type="protein sequence ID" value="EGL81619.1"/>
    <property type="molecule type" value="Genomic_DNA"/>
</dbReference>
<dbReference type="GO" id="GO:0008795">
    <property type="term" value="F:NAD+ synthase activity"/>
    <property type="evidence" value="ECO:0007669"/>
    <property type="project" value="UniProtKB-UniRule"/>
</dbReference>
<dbReference type="GO" id="GO:0004359">
    <property type="term" value="F:glutaminase activity"/>
    <property type="evidence" value="ECO:0007669"/>
    <property type="project" value="InterPro"/>
</dbReference>
<keyword evidence="4 8" id="KW-0547">Nucleotide-binding</keyword>
<organism evidence="12 13">
    <name type="scientific">Caldalkalibacillus thermarum (strain TA2.A1)</name>
    <dbReference type="NCBI Taxonomy" id="986075"/>
    <lineage>
        <taxon>Bacteria</taxon>
        <taxon>Bacillati</taxon>
        <taxon>Bacillota</taxon>
        <taxon>Bacilli</taxon>
        <taxon>Bacillales</taxon>
        <taxon>Bacillaceae</taxon>
        <taxon>Caldalkalibacillus</taxon>
    </lineage>
</organism>
<reference evidence="12 13" key="1">
    <citation type="journal article" date="2011" name="J. Bacteriol.">
        <title>Draft genome sequence of the thermoalkaliphilic Caldalkalibacillus thermarum strain TA2.A1.</title>
        <authorList>
            <person name="Kalamorz F."/>
            <person name="Keis S."/>
            <person name="McMillan D.G."/>
            <person name="Olsson K."/>
            <person name="Stanton J.A."/>
            <person name="Stockwell P."/>
            <person name="Black M.A."/>
            <person name="Klingeman D.M."/>
            <person name="Land M.L."/>
            <person name="Han C.S."/>
            <person name="Martin S.L."/>
            <person name="Becher S.A."/>
            <person name="Peddie C.J."/>
            <person name="Morgan H.W."/>
            <person name="Matthies D."/>
            <person name="Preiss L."/>
            <person name="Meier T."/>
            <person name="Brown S.D."/>
            <person name="Cook G.M."/>
        </authorList>
    </citation>
    <scope>NUCLEOTIDE SEQUENCE [LARGE SCALE GENOMIC DNA]</scope>
    <source>
        <strain evidence="12 13">TA2.A1</strain>
    </source>
</reference>
<dbReference type="InterPro" id="IPR003694">
    <property type="entry name" value="NAD_synthase"/>
</dbReference>
<dbReference type="PANTHER" id="PTHR23090:SF7">
    <property type="entry name" value="NH(3)-DEPENDENT NAD(+) SYNTHETASE"/>
    <property type="match status" value="1"/>
</dbReference>
<dbReference type="InterPro" id="IPR014729">
    <property type="entry name" value="Rossmann-like_a/b/a_fold"/>
</dbReference>
<evidence type="ECO:0000256" key="9">
    <source>
        <dbReference type="RuleBase" id="RU003811"/>
    </source>
</evidence>
<dbReference type="AlphaFoldDB" id="F5LAP7"/>
<dbReference type="GO" id="GO:0005524">
    <property type="term" value="F:ATP binding"/>
    <property type="evidence" value="ECO:0007669"/>
    <property type="project" value="UniProtKB-UniRule"/>
</dbReference>
<dbReference type="HAMAP" id="MF_00193">
    <property type="entry name" value="NadE_ammonia_dep"/>
    <property type="match status" value="1"/>
</dbReference>
<feature type="binding site" evidence="8">
    <location>
        <position position="168"/>
    </location>
    <ligand>
        <name>ATP</name>
        <dbReference type="ChEBI" id="CHEBI:30616"/>
    </ligand>
</feature>
<comment type="subunit">
    <text evidence="8">Homodimer.</text>
</comment>
<keyword evidence="7 8" id="KW-0520">NAD</keyword>
<dbReference type="GO" id="GO:0003952">
    <property type="term" value="F:NAD+ synthase (glutamine-hydrolyzing) activity"/>
    <property type="evidence" value="ECO:0007669"/>
    <property type="project" value="InterPro"/>
</dbReference>
<comment type="function">
    <text evidence="8">Catalyzes the ATP-dependent amidation of deamido-NAD to form NAD. Uses ammonia as a nitrogen source.</text>
</comment>
<dbReference type="GO" id="GO:0046872">
    <property type="term" value="F:metal ion binding"/>
    <property type="evidence" value="ECO:0007669"/>
    <property type="project" value="UniProtKB-KW"/>
</dbReference>
<evidence type="ECO:0000256" key="4">
    <source>
        <dbReference type="ARBA" id="ARBA00022741"/>
    </source>
</evidence>
<dbReference type="eggNOG" id="COG0171">
    <property type="taxonomic scope" value="Bacteria"/>
</dbReference>
<dbReference type="PANTHER" id="PTHR23090">
    <property type="entry name" value="NH 3 /GLUTAMINE-DEPENDENT NAD + SYNTHETASE"/>
    <property type="match status" value="1"/>
</dbReference>
<feature type="binding site" description="in other chain" evidence="8">
    <location>
        <position position="152"/>
    </location>
    <ligand>
        <name>deamido-NAD(+)</name>
        <dbReference type="ChEBI" id="CHEBI:58437"/>
        <note>ligand shared between two neighboring subunits</note>
    </ligand>
</feature>
<sequence length="248" mass="27830">MLDKKIEFTVDWLKALAKNAGATGLLVGVSGGVDSALTAFLIKKAFPDHSLGVILPCDSNPQDREDALTVVKAAKLKHVEIDLTPTFRTLSQTVRQELENQDEWNGEKERLSLANLKARLRMSTLYLLAQNYNYLVVGTDNAAEWHLGYFTKYGDGGVDCVPLANLTKGEVRRWAAYVGVPEHIINKAPTAGLWPGQTDEEEMGTTYEMVDRYLEGKEIPEKDRQIIERLHKRSAHKRQMPPKPPVFK</sequence>
<evidence type="ECO:0000256" key="7">
    <source>
        <dbReference type="ARBA" id="ARBA00023027"/>
    </source>
</evidence>
<feature type="binding site" evidence="8">
    <location>
        <position position="34"/>
    </location>
    <ligand>
        <name>Mg(2+)</name>
        <dbReference type="ChEBI" id="CHEBI:18420"/>
    </ligand>
</feature>
<dbReference type="InterPro" id="IPR022926">
    <property type="entry name" value="NH(3)-dep_NAD(+)_synth"/>
</dbReference>
<feature type="binding site" description="in other chain" evidence="8">
    <location>
        <position position="119"/>
    </location>
    <ligand>
        <name>deamido-NAD(+)</name>
        <dbReference type="ChEBI" id="CHEBI:58437"/>
        <note>ligand shared between two neighboring subunits</note>
    </ligand>
</feature>
<evidence type="ECO:0000259" key="11">
    <source>
        <dbReference type="Pfam" id="PF02540"/>
    </source>
</evidence>
<keyword evidence="5 8" id="KW-0067">ATP-binding</keyword>
<proteinExistence type="inferred from homology"/>
<feature type="binding site" evidence="8">
    <location>
        <begin position="28"/>
        <end position="35"/>
    </location>
    <ligand>
        <name>ATP</name>
        <dbReference type="ChEBI" id="CHEBI:30616"/>
    </ligand>
</feature>
<feature type="domain" description="NAD/GMP synthase" evidence="11">
    <location>
        <begin position="7"/>
        <end position="241"/>
    </location>
</feature>
<keyword evidence="3 8" id="KW-0479">Metal-binding</keyword>
<gene>
    <name evidence="8" type="primary">nadE</name>
    <name evidence="12" type="ORF">CathTA2_2982</name>
</gene>
<evidence type="ECO:0000256" key="10">
    <source>
        <dbReference type="RuleBase" id="RU003812"/>
    </source>
</evidence>
<dbReference type="InterPro" id="IPR022310">
    <property type="entry name" value="NAD/GMP_synthase"/>
</dbReference>
<evidence type="ECO:0000256" key="5">
    <source>
        <dbReference type="ARBA" id="ARBA00022840"/>
    </source>
</evidence>
<dbReference type="CDD" id="cd00553">
    <property type="entry name" value="NAD_synthase"/>
    <property type="match status" value="1"/>
</dbReference>
<feature type="binding site" evidence="8">
    <location>
        <position position="159"/>
    </location>
    <ligand>
        <name>deamido-NAD(+)</name>
        <dbReference type="ChEBI" id="CHEBI:58437"/>
        <note>ligand shared between two neighboring subunits</note>
    </ligand>
</feature>
<evidence type="ECO:0000256" key="8">
    <source>
        <dbReference type="HAMAP-Rule" id="MF_00193"/>
    </source>
</evidence>
<keyword evidence="6 8" id="KW-0460">Magnesium</keyword>